<dbReference type="OrthoDB" id="3499003at2759"/>
<dbReference type="AlphaFoldDB" id="A0A9N9LNC0"/>
<gene>
    <name evidence="3" type="ORF">HYALB_00009108</name>
</gene>
<evidence type="ECO:0000313" key="3">
    <source>
        <dbReference type="EMBL" id="CAG8975701.1"/>
    </source>
</evidence>
<comment type="caution">
    <text evidence="3">The sequence shown here is derived from an EMBL/GenBank/DDBJ whole genome shotgun (WGS) entry which is preliminary data.</text>
</comment>
<feature type="region of interest" description="Disordered" evidence="1">
    <location>
        <begin position="33"/>
        <end position="74"/>
    </location>
</feature>
<evidence type="ECO:0000256" key="2">
    <source>
        <dbReference type="SAM" id="Phobius"/>
    </source>
</evidence>
<dbReference type="EMBL" id="CAJVRM010000148">
    <property type="protein sequence ID" value="CAG8975701.1"/>
    <property type="molecule type" value="Genomic_DNA"/>
</dbReference>
<sequence length="246" mass="26265">MHRTIRKSSEAPEVVDTECEGGIWGYGERLKRKRPGAGTLSQKQLDPFDTESSKYPSPILPTPRRDTTPSLPDLPIERRRMSFGLITTICLVSLAFIIGGGVGGGVGGALVAKERSKTCSVQPSNTNTASPSTQTTLAFDTAGCPGINQDRYNSTTPGKHFLQSCYMDIVPQPGENISMGNKSVASFNDCLNSCAQLDGCLAATWIMFSFSAPRNNAVCFFKNTVGTPSQQVAGDSLVTGFLITQG</sequence>
<evidence type="ECO:0000313" key="4">
    <source>
        <dbReference type="Proteomes" id="UP000701801"/>
    </source>
</evidence>
<reference evidence="3" key="1">
    <citation type="submission" date="2021-07" db="EMBL/GenBank/DDBJ databases">
        <authorList>
            <person name="Durling M."/>
        </authorList>
    </citation>
    <scope>NUCLEOTIDE SEQUENCE</scope>
</reference>
<keyword evidence="2" id="KW-1133">Transmembrane helix</keyword>
<keyword evidence="2" id="KW-0472">Membrane</keyword>
<dbReference type="Gene3D" id="3.50.4.10">
    <property type="entry name" value="Hepatocyte Growth Factor"/>
    <property type="match status" value="1"/>
</dbReference>
<feature type="transmembrane region" description="Helical" evidence="2">
    <location>
        <begin position="83"/>
        <end position="112"/>
    </location>
</feature>
<evidence type="ECO:0008006" key="5">
    <source>
        <dbReference type="Google" id="ProtNLM"/>
    </source>
</evidence>
<keyword evidence="4" id="KW-1185">Reference proteome</keyword>
<organism evidence="3 4">
    <name type="scientific">Hymenoscyphus albidus</name>
    <dbReference type="NCBI Taxonomy" id="595503"/>
    <lineage>
        <taxon>Eukaryota</taxon>
        <taxon>Fungi</taxon>
        <taxon>Dikarya</taxon>
        <taxon>Ascomycota</taxon>
        <taxon>Pezizomycotina</taxon>
        <taxon>Leotiomycetes</taxon>
        <taxon>Helotiales</taxon>
        <taxon>Helotiaceae</taxon>
        <taxon>Hymenoscyphus</taxon>
    </lineage>
</organism>
<protein>
    <recommendedName>
        <fullName evidence="5">Apple domain-containing protein</fullName>
    </recommendedName>
</protein>
<proteinExistence type="predicted"/>
<name>A0A9N9LNC0_9HELO</name>
<evidence type="ECO:0000256" key="1">
    <source>
        <dbReference type="SAM" id="MobiDB-lite"/>
    </source>
</evidence>
<accession>A0A9N9LNC0</accession>
<dbReference type="Proteomes" id="UP000701801">
    <property type="component" value="Unassembled WGS sequence"/>
</dbReference>
<keyword evidence="2" id="KW-0812">Transmembrane</keyword>